<dbReference type="EMBL" id="DONK01000198">
    <property type="protein sequence ID" value="HBU52165.1"/>
    <property type="molecule type" value="Genomic_DNA"/>
</dbReference>
<name>A0A358E2G4_9ALTE</name>
<gene>
    <name evidence="1" type="ORF">DEB45_12985</name>
</gene>
<sequence>MSHKSIDKTTFNDLLMFQKIEVVNSLLTLVMSGHTISWQNTQRAKVIYLRDDNQLTSTLPGEIKPAIIQALESFNRAPNGFTLRQLMPSLATDDAA</sequence>
<reference evidence="1 2" key="1">
    <citation type="journal article" date="2018" name="Nat. Biotechnol.">
        <title>A standardized bacterial taxonomy based on genome phylogeny substantially revises the tree of life.</title>
        <authorList>
            <person name="Parks D.H."/>
            <person name="Chuvochina M."/>
            <person name="Waite D.W."/>
            <person name="Rinke C."/>
            <person name="Skarshewski A."/>
            <person name="Chaumeil P.A."/>
            <person name="Hugenholtz P."/>
        </authorList>
    </citation>
    <scope>NUCLEOTIDE SEQUENCE [LARGE SCALE GENOMIC DNA]</scope>
    <source>
        <strain evidence="1">UBA11621</strain>
    </source>
</reference>
<dbReference type="RefSeq" id="WP_272965259.1">
    <property type="nucleotide sequence ID" value="NZ_CALBIY010000020.1"/>
</dbReference>
<organism evidence="1 2">
    <name type="scientific">Alteromonas australica</name>
    <dbReference type="NCBI Taxonomy" id="589873"/>
    <lineage>
        <taxon>Bacteria</taxon>
        <taxon>Pseudomonadati</taxon>
        <taxon>Pseudomonadota</taxon>
        <taxon>Gammaproteobacteria</taxon>
        <taxon>Alteromonadales</taxon>
        <taxon>Alteromonadaceae</taxon>
        <taxon>Alteromonas/Salinimonas group</taxon>
        <taxon>Alteromonas</taxon>
    </lineage>
</organism>
<evidence type="ECO:0000313" key="1">
    <source>
        <dbReference type="EMBL" id="HBU52165.1"/>
    </source>
</evidence>
<comment type="caution">
    <text evidence="1">The sequence shown here is derived from an EMBL/GenBank/DDBJ whole genome shotgun (WGS) entry which is preliminary data.</text>
</comment>
<dbReference type="AlphaFoldDB" id="A0A358E2G4"/>
<accession>A0A358E2G4</accession>
<dbReference type="Proteomes" id="UP000264779">
    <property type="component" value="Unassembled WGS sequence"/>
</dbReference>
<evidence type="ECO:0000313" key="2">
    <source>
        <dbReference type="Proteomes" id="UP000264779"/>
    </source>
</evidence>
<proteinExistence type="predicted"/>
<protein>
    <submittedName>
        <fullName evidence="1">Uncharacterized protein</fullName>
    </submittedName>
</protein>